<dbReference type="RefSeq" id="XP_019037844.1">
    <property type="nucleotide sequence ID" value="XM_019184849.1"/>
</dbReference>
<evidence type="ECO:0000313" key="2">
    <source>
        <dbReference type="Proteomes" id="UP000094112"/>
    </source>
</evidence>
<gene>
    <name evidence="1" type="ORF">WICANDRAFT_79184</name>
</gene>
<sequence length="338" mass="39047">MVSDRRGSNQSADFDQRKAIIVGELLLDASAEPIINSLRIKRYLELMFEEYGMDDLELYFTCPEQYKDQWGIELFKFKISSLNYLLSDVMDYCTPKKQKNKNHKSDKLRGVIVDVDKKLHALNINSLCSIDQLDSSKEKFSKILRDLCYHLDKKSREYYKGTLDFISCNTNLKIVDSSEFKSLNFEEEELDPGFDSTDKNYKLSTNESIDNHQETTPRVISSDFLQGQTEIDELIDYNQTSPPETQYLHNPNIIFYGDQEIPNLGRGPFPNSYVCDINGGYYLVAVNPSTGQLVDFLDPATGASLYDQQQIRSTPQFYNQIQPITNNNYNQIYTNYNQ</sequence>
<dbReference type="EMBL" id="KV454211">
    <property type="protein sequence ID" value="ODQ58637.1"/>
    <property type="molecule type" value="Genomic_DNA"/>
</dbReference>
<protein>
    <submittedName>
        <fullName evidence="1">Uncharacterized protein</fullName>
    </submittedName>
</protein>
<reference evidence="1 2" key="1">
    <citation type="journal article" date="2016" name="Proc. Natl. Acad. Sci. U.S.A.">
        <title>Comparative genomics of biotechnologically important yeasts.</title>
        <authorList>
            <person name="Riley R."/>
            <person name="Haridas S."/>
            <person name="Wolfe K.H."/>
            <person name="Lopes M.R."/>
            <person name="Hittinger C.T."/>
            <person name="Goeker M."/>
            <person name="Salamov A.A."/>
            <person name="Wisecaver J.H."/>
            <person name="Long T.M."/>
            <person name="Calvey C.H."/>
            <person name="Aerts A.L."/>
            <person name="Barry K.W."/>
            <person name="Choi C."/>
            <person name="Clum A."/>
            <person name="Coughlan A.Y."/>
            <person name="Deshpande S."/>
            <person name="Douglass A.P."/>
            <person name="Hanson S.J."/>
            <person name="Klenk H.-P."/>
            <person name="LaButti K.M."/>
            <person name="Lapidus A."/>
            <person name="Lindquist E.A."/>
            <person name="Lipzen A.M."/>
            <person name="Meier-Kolthoff J.P."/>
            <person name="Ohm R.A."/>
            <person name="Otillar R.P."/>
            <person name="Pangilinan J.L."/>
            <person name="Peng Y."/>
            <person name="Rokas A."/>
            <person name="Rosa C.A."/>
            <person name="Scheuner C."/>
            <person name="Sibirny A.A."/>
            <person name="Slot J.C."/>
            <person name="Stielow J.B."/>
            <person name="Sun H."/>
            <person name="Kurtzman C.P."/>
            <person name="Blackwell M."/>
            <person name="Grigoriev I.V."/>
            <person name="Jeffries T.W."/>
        </authorList>
    </citation>
    <scope>NUCLEOTIDE SEQUENCE [LARGE SCALE GENOMIC DNA]</scope>
    <source>
        <strain evidence="2">ATCC 58044 / CBS 1984 / NCYC 433 / NRRL Y-366-8</strain>
    </source>
</reference>
<accession>A0A1E3P142</accession>
<organism evidence="1 2">
    <name type="scientific">Wickerhamomyces anomalus (strain ATCC 58044 / CBS 1984 / NCYC 433 / NRRL Y-366-8)</name>
    <name type="common">Yeast</name>
    <name type="synonym">Hansenula anomala</name>
    <dbReference type="NCBI Taxonomy" id="683960"/>
    <lineage>
        <taxon>Eukaryota</taxon>
        <taxon>Fungi</taxon>
        <taxon>Dikarya</taxon>
        <taxon>Ascomycota</taxon>
        <taxon>Saccharomycotina</taxon>
        <taxon>Saccharomycetes</taxon>
        <taxon>Phaffomycetales</taxon>
        <taxon>Wickerhamomycetaceae</taxon>
        <taxon>Wickerhamomyces</taxon>
    </lineage>
</organism>
<evidence type="ECO:0000313" key="1">
    <source>
        <dbReference type="EMBL" id="ODQ58637.1"/>
    </source>
</evidence>
<dbReference type="AlphaFoldDB" id="A0A1E3P142"/>
<proteinExistence type="predicted"/>
<dbReference type="GeneID" id="30202095"/>
<keyword evidence="2" id="KW-1185">Reference proteome</keyword>
<dbReference type="Proteomes" id="UP000094112">
    <property type="component" value="Unassembled WGS sequence"/>
</dbReference>
<name>A0A1E3P142_WICAA</name>